<dbReference type="Proteomes" id="UP001457282">
    <property type="component" value="Unassembled WGS sequence"/>
</dbReference>
<sequence length="225" mass="25614">MNSFSQNHTIERIFIHNVDLCVNPFVLYIDYEGSHRLEVSRSSPGKGLTFIGLSGGRACYQDNKNHSFVIWNVMNQVVEASIQERPSFHQGERGSFGFSYTRRGDSFFIVRLQIPLLHIRKEDPQHVSAKCWVDSFRSDTKIWTRRTIDEGPFSPLVDPGLAAQSVIFWKGSIFVRDLIIEYDFENHKVRTLNLPKPAHGQLTSLRLGFGYRGEVVASTSGSHPT</sequence>
<organism evidence="1 2">
    <name type="scientific">Rubus argutus</name>
    <name type="common">Southern blackberry</name>
    <dbReference type="NCBI Taxonomy" id="59490"/>
    <lineage>
        <taxon>Eukaryota</taxon>
        <taxon>Viridiplantae</taxon>
        <taxon>Streptophyta</taxon>
        <taxon>Embryophyta</taxon>
        <taxon>Tracheophyta</taxon>
        <taxon>Spermatophyta</taxon>
        <taxon>Magnoliopsida</taxon>
        <taxon>eudicotyledons</taxon>
        <taxon>Gunneridae</taxon>
        <taxon>Pentapetalae</taxon>
        <taxon>rosids</taxon>
        <taxon>fabids</taxon>
        <taxon>Rosales</taxon>
        <taxon>Rosaceae</taxon>
        <taxon>Rosoideae</taxon>
        <taxon>Rosoideae incertae sedis</taxon>
        <taxon>Rubus</taxon>
    </lineage>
</organism>
<dbReference type="AlphaFoldDB" id="A0AAW1Y7H0"/>
<protein>
    <submittedName>
        <fullName evidence="1">Uncharacterized protein</fullName>
    </submittedName>
</protein>
<proteinExistence type="predicted"/>
<evidence type="ECO:0000313" key="1">
    <source>
        <dbReference type="EMBL" id="KAK9943682.1"/>
    </source>
</evidence>
<accession>A0AAW1Y7H0</accession>
<reference evidence="1 2" key="1">
    <citation type="journal article" date="2023" name="G3 (Bethesda)">
        <title>A chromosome-length genome assembly and annotation of blackberry (Rubus argutus, cv. 'Hillquist').</title>
        <authorList>
            <person name="Bruna T."/>
            <person name="Aryal R."/>
            <person name="Dudchenko O."/>
            <person name="Sargent D.J."/>
            <person name="Mead D."/>
            <person name="Buti M."/>
            <person name="Cavallini A."/>
            <person name="Hytonen T."/>
            <person name="Andres J."/>
            <person name="Pham M."/>
            <person name="Weisz D."/>
            <person name="Mascagni F."/>
            <person name="Usai G."/>
            <person name="Natali L."/>
            <person name="Bassil N."/>
            <person name="Fernandez G.E."/>
            <person name="Lomsadze A."/>
            <person name="Armour M."/>
            <person name="Olukolu B."/>
            <person name="Poorten T."/>
            <person name="Britton C."/>
            <person name="Davik J."/>
            <person name="Ashrafi H."/>
            <person name="Aiden E.L."/>
            <person name="Borodovsky M."/>
            <person name="Worthington M."/>
        </authorList>
    </citation>
    <scope>NUCLEOTIDE SEQUENCE [LARGE SCALE GENOMIC DNA]</scope>
    <source>
        <strain evidence="1">PI 553951</strain>
    </source>
</reference>
<dbReference type="EMBL" id="JBEDUW010000002">
    <property type="protein sequence ID" value="KAK9943682.1"/>
    <property type="molecule type" value="Genomic_DNA"/>
</dbReference>
<gene>
    <name evidence="1" type="ORF">M0R45_009283</name>
</gene>
<comment type="caution">
    <text evidence="1">The sequence shown here is derived from an EMBL/GenBank/DDBJ whole genome shotgun (WGS) entry which is preliminary data.</text>
</comment>
<keyword evidence="2" id="KW-1185">Reference proteome</keyword>
<name>A0AAW1Y7H0_RUBAR</name>
<evidence type="ECO:0000313" key="2">
    <source>
        <dbReference type="Proteomes" id="UP001457282"/>
    </source>
</evidence>